<proteinExistence type="predicted"/>
<protein>
    <submittedName>
        <fullName evidence="1">DUF4442 domain-containing protein</fullName>
    </submittedName>
</protein>
<comment type="caution">
    <text evidence="1">The sequence shown here is derived from an EMBL/GenBank/DDBJ whole genome shotgun (WGS) entry which is preliminary data.</text>
</comment>
<evidence type="ECO:0000313" key="2">
    <source>
        <dbReference type="Proteomes" id="UP001596997"/>
    </source>
</evidence>
<keyword evidence="2" id="KW-1185">Reference proteome</keyword>
<dbReference type="InterPro" id="IPR027961">
    <property type="entry name" value="DUF4442"/>
</dbReference>
<organism evidence="1 2">
    <name type="scientific">Pseudofulvibacter geojedonensis</name>
    <dbReference type="NCBI Taxonomy" id="1123758"/>
    <lineage>
        <taxon>Bacteria</taxon>
        <taxon>Pseudomonadati</taxon>
        <taxon>Bacteroidota</taxon>
        <taxon>Flavobacteriia</taxon>
        <taxon>Flavobacteriales</taxon>
        <taxon>Flavobacteriaceae</taxon>
        <taxon>Pseudofulvibacter</taxon>
    </lineage>
</organism>
<sequence>MYRRSTARIVYISSNMYKVKIKLPISYKNRNYVGAIFGGSMQAATDPIYMIQLLNILGDDYVVWDKAACIKYKKPAREDLYGSFVFFEEEIKEIVKDVTNNKEIDYKKLVTLTNSEGEVYSEINKTLYIAQKDYYKQKLKSKNRKG</sequence>
<reference evidence="2" key="1">
    <citation type="journal article" date="2019" name="Int. J. Syst. Evol. Microbiol.">
        <title>The Global Catalogue of Microorganisms (GCM) 10K type strain sequencing project: providing services to taxonomists for standard genome sequencing and annotation.</title>
        <authorList>
            <consortium name="The Broad Institute Genomics Platform"/>
            <consortium name="The Broad Institute Genome Sequencing Center for Infectious Disease"/>
            <person name="Wu L."/>
            <person name="Ma J."/>
        </authorList>
    </citation>
    <scope>NUCLEOTIDE SEQUENCE [LARGE SCALE GENOMIC DNA]</scope>
    <source>
        <strain evidence="2">CCUG 62114</strain>
    </source>
</reference>
<dbReference type="SUPFAM" id="SSF54637">
    <property type="entry name" value="Thioesterase/thiol ester dehydrase-isomerase"/>
    <property type="match status" value="1"/>
</dbReference>
<name>A0ABW3I018_9FLAO</name>
<accession>A0ABW3I018</accession>
<dbReference type="EMBL" id="JBHTJM010000005">
    <property type="protein sequence ID" value="MFD0963174.1"/>
    <property type="molecule type" value="Genomic_DNA"/>
</dbReference>
<evidence type="ECO:0000313" key="1">
    <source>
        <dbReference type="EMBL" id="MFD0963174.1"/>
    </source>
</evidence>
<dbReference type="RefSeq" id="WP_377713949.1">
    <property type="nucleotide sequence ID" value="NZ_JBHTJM010000005.1"/>
</dbReference>
<dbReference type="Proteomes" id="UP001596997">
    <property type="component" value="Unassembled WGS sequence"/>
</dbReference>
<gene>
    <name evidence="1" type="ORF">ACFQ1O_04040</name>
</gene>
<dbReference type="InterPro" id="IPR029069">
    <property type="entry name" value="HotDog_dom_sf"/>
</dbReference>
<dbReference type="Pfam" id="PF14539">
    <property type="entry name" value="DUF4442"/>
    <property type="match status" value="1"/>
</dbReference>
<dbReference type="Gene3D" id="3.10.129.10">
    <property type="entry name" value="Hotdog Thioesterase"/>
    <property type="match status" value="1"/>
</dbReference>